<organism evidence="7 8">
    <name type="scientific">Novosphingobium barchaimii LL02</name>
    <dbReference type="NCBI Taxonomy" id="1114963"/>
    <lineage>
        <taxon>Bacteria</taxon>
        <taxon>Pseudomonadati</taxon>
        <taxon>Pseudomonadota</taxon>
        <taxon>Alphaproteobacteria</taxon>
        <taxon>Sphingomonadales</taxon>
        <taxon>Sphingomonadaceae</taxon>
        <taxon>Novosphingobium</taxon>
    </lineage>
</organism>
<evidence type="ECO:0000256" key="5">
    <source>
        <dbReference type="ARBA" id="ARBA00023049"/>
    </source>
</evidence>
<evidence type="ECO:0000313" key="8">
    <source>
        <dbReference type="Proteomes" id="UP000052268"/>
    </source>
</evidence>
<dbReference type="PATRIC" id="fig|1114963.3.peg.1737"/>
<dbReference type="EMBL" id="JACU01000004">
    <property type="protein sequence ID" value="KMS56193.1"/>
    <property type="molecule type" value="Genomic_DNA"/>
</dbReference>
<reference evidence="7 8" key="1">
    <citation type="journal article" date="2015" name="G3 (Bethesda)">
        <title>Insights into Ongoing Evolution of the Hexachlorocyclohexane Catabolic Pathway from Comparative Genomics of Ten Sphingomonadaceae Strains.</title>
        <authorList>
            <person name="Pearce S.L."/>
            <person name="Oakeshott J.G."/>
            <person name="Pandey G."/>
        </authorList>
    </citation>
    <scope>NUCLEOTIDE SEQUENCE [LARGE SCALE GENOMIC DNA]</scope>
    <source>
        <strain evidence="7 8">LL02</strain>
    </source>
</reference>
<protein>
    <recommendedName>
        <fullName evidence="6">JAB domain-containing protein</fullName>
    </recommendedName>
</protein>
<evidence type="ECO:0000313" key="7">
    <source>
        <dbReference type="EMBL" id="KMS56193.1"/>
    </source>
</evidence>
<keyword evidence="4" id="KW-0862">Zinc</keyword>
<keyword evidence="3" id="KW-0378">Hydrolase</keyword>
<feature type="domain" description="JAB" evidence="6">
    <location>
        <begin position="7"/>
        <end position="124"/>
    </location>
</feature>
<keyword evidence="8" id="KW-1185">Reference proteome</keyword>
<evidence type="ECO:0000256" key="3">
    <source>
        <dbReference type="ARBA" id="ARBA00022801"/>
    </source>
</evidence>
<evidence type="ECO:0000256" key="1">
    <source>
        <dbReference type="ARBA" id="ARBA00022670"/>
    </source>
</evidence>
<evidence type="ECO:0000256" key="2">
    <source>
        <dbReference type="ARBA" id="ARBA00022723"/>
    </source>
</evidence>
<dbReference type="Pfam" id="PF14464">
    <property type="entry name" value="Prok-JAB"/>
    <property type="match status" value="1"/>
</dbReference>
<dbReference type="SUPFAM" id="SSF102712">
    <property type="entry name" value="JAB1/MPN domain"/>
    <property type="match status" value="1"/>
</dbReference>
<name>A0A0J7XY28_9SPHN</name>
<dbReference type="Proteomes" id="UP000052268">
    <property type="component" value="Unassembled WGS sequence"/>
</dbReference>
<accession>A0A0J7XY28</accession>
<evidence type="ECO:0000259" key="6">
    <source>
        <dbReference type="Pfam" id="PF14464"/>
    </source>
</evidence>
<keyword evidence="5" id="KW-0482">Metalloprotease</keyword>
<gene>
    <name evidence="7" type="ORF">V474_14595</name>
</gene>
<dbReference type="GO" id="GO:0046872">
    <property type="term" value="F:metal ion binding"/>
    <property type="evidence" value="ECO:0007669"/>
    <property type="project" value="UniProtKB-KW"/>
</dbReference>
<comment type="caution">
    <text evidence="7">The sequence shown here is derived from an EMBL/GenBank/DDBJ whole genome shotgun (WGS) entry which is preliminary data.</text>
</comment>
<sequence length="158" mass="17964">MRIEFPAEQRSRMRNVVRRAGRSEIGGILMAEQLDPGAFRIVGFSVDPTQGSAAHFVRSVEHHNEELTAFFDKTGHDYSRFNYLGEWHSHPNHHPVPSGEDIRSMQTLVNGERDIPFALLLVVRTSWWRLTGTATIFERQGFPKPIGPIANIIETKSE</sequence>
<keyword evidence="1" id="KW-0645">Protease</keyword>
<proteinExistence type="predicted"/>
<evidence type="ECO:0000256" key="4">
    <source>
        <dbReference type="ARBA" id="ARBA00022833"/>
    </source>
</evidence>
<dbReference type="GO" id="GO:0008237">
    <property type="term" value="F:metallopeptidase activity"/>
    <property type="evidence" value="ECO:0007669"/>
    <property type="project" value="UniProtKB-KW"/>
</dbReference>
<dbReference type="RefSeq" id="WP_059151054.1">
    <property type="nucleotide sequence ID" value="NZ_KQ130453.1"/>
</dbReference>
<dbReference type="AlphaFoldDB" id="A0A0J7XY28"/>
<dbReference type="Gene3D" id="3.40.140.10">
    <property type="entry name" value="Cytidine Deaminase, domain 2"/>
    <property type="match status" value="1"/>
</dbReference>
<keyword evidence="2" id="KW-0479">Metal-binding</keyword>
<dbReference type="GO" id="GO:0006508">
    <property type="term" value="P:proteolysis"/>
    <property type="evidence" value="ECO:0007669"/>
    <property type="project" value="UniProtKB-KW"/>
</dbReference>
<dbReference type="InterPro" id="IPR028090">
    <property type="entry name" value="JAB_dom_prok"/>
</dbReference>